<dbReference type="NCBIfam" id="TIGR00426">
    <property type="entry name" value="competence protein ComEA helix-hairpin-helix repeat region"/>
    <property type="match status" value="1"/>
</dbReference>
<dbReference type="InterPro" id="IPR051675">
    <property type="entry name" value="Endo/Exo/Phosphatase_dom_1"/>
</dbReference>
<feature type="chain" id="PRO_5046663362" evidence="1">
    <location>
        <begin position="31"/>
        <end position="98"/>
    </location>
</feature>
<accession>A0ABT2EBM9</accession>
<organism evidence="3 4">
    <name type="scientific">Halomonas dongshanensis</name>
    <dbReference type="NCBI Taxonomy" id="2890835"/>
    <lineage>
        <taxon>Bacteria</taxon>
        <taxon>Pseudomonadati</taxon>
        <taxon>Pseudomonadota</taxon>
        <taxon>Gammaproteobacteria</taxon>
        <taxon>Oceanospirillales</taxon>
        <taxon>Halomonadaceae</taxon>
        <taxon>Halomonas</taxon>
    </lineage>
</organism>
<protein>
    <submittedName>
        <fullName evidence="3">ComEA family DNA-binding protein</fullName>
    </submittedName>
</protein>
<dbReference type="PANTHER" id="PTHR21180">
    <property type="entry name" value="ENDONUCLEASE/EXONUCLEASE/PHOSPHATASE FAMILY DOMAIN-CONTAINING PROTEIN 1"/>
    <property type="match status" value="1"/>
</dbReference>
<dbReference type="RefSeq" id="WP_259035484.1">
    <property type="nucleotide sequence ID" value="NZ_JAJISC010000002.1"/>
</dbReference>
<keyword evidence="1" id="KW-0732">Signal</keyword>
<feature type="domain" description="Helix-hairpin-helix DNA-binding motif class 1" evidence="2">
    <location>
        <begin position="44"/>
        <end position="63"/>
    </location>
</feature>
<dbReference type="Pfam" id="PF12836">
    <property type="entry name" value="HHH_3"/>
    <property type="match status" value="1"/>
</dbReference>
<evidence type="ECO:0000259" key="2">
    <source>
        <dbReference type="SMART" id="SM00278"/>
    </source>
</evidence>
<sequence>MQQIKHLMASSLLAASLVMMSLGMSATALAQEIAPININTADAELLAELPGIGPSRATAIIDEREANGEFTSADDLTRVSGIGAATVDNMRDQITIAD</sequence>
<reference evidence="3" key="1">
    <citation type="submission" date="2021-11" db="EMBL/GenBank/DDBJ databases">
        <title>Halomonas sp., isolated from a coastal aquaculture zone in Dongshan Bay.</title>
        <authorList>
            <person name="Lin W."/>
        </authorList>
    </citation>
    <scope>NUCLEOTIDE SEQUENCE</scope>
    <source>
        <strain evidence="3">Yzlin-01</strain>
    </source>
</reference>
<keyword evidence="4" id="KW-1185">Reference proteome</keyword>
<feature type="signal peptide" evidence="1">
    <location>
        <begin position="1"/>
        <end position="30"/>
    </location>
</feature>
<proteinExistence type="predicted"/>
<comment type="caution">
    <text evidence="3">The sequence shown here is derived from an EMBL/GenBank/DDBJ whole genome shotgun (WGS) entry which is preliminary data.</text>
</comment>
<feature type="domain" description="Helix-hairpin-helix DNA-binding motif class 1" evidence="2">
    <location>
        <begin position="74"/>
        <end position="93"/>
    </location>
</feature>
<evidence type="ECO:0000256" key="1">
    <source>
        <dbReference type="SAM" id="SignalP"/>
    </source>
</evidence>
<dbReference type="Proteomes" id="UP001165542">
    <property type="component" value="Unassembled WGS sequence"/>
</dbReference>
<evidence type="ECO:0000313" key="3">
    <source>
        <dbReference type="EMBL" id="MCS2608984.1"/>
    </source>
</evidence>
<dbReference type="InterPro" id="IPR010994">
    <property type="entry name" value="RuvA_2-like"/>
</dbReference>
<name>A0ABT2EBM9_9GAMM</name>
<dbReference type="InterPro" id="IPR004509">
    <property type="entry name" value="Competence_ComEA_HhH"/>
</dbReference>
<gene>
    <name evidence="3" type="ORF">LLY24_06565</name>
</gene>
<dbReference type="InterPro" id="IPR003583">
    <property type="entry name" value="Hlx-hairpin-Hlx_DNA-bd_motif"/>
</dbReference>
<keyword evidence="3" id="KW-0238">DNA-binding</keyword>
<dbReference type="Gene3D" id="1.10.150.320">
    <property type="entry name" value="Photosystem II 12 kDa extrinsic protein"/>
    <property type="match status" value="1"/>
</dbReference>
<dbReference type="PANTHER" id="PTHR21180:SF32">
    <property type="entry name" value="ENDONUCLEASE_EXONUCLEASE_PHOSPHATASE FAMILY DOMAIN-CONTAINING PROTEIN 1"/>
    <property type="match status" value="1"/>
</dbReference>
<dbReference type="EMBL" id="JAJISC010000002">
    <property type="protein sequence ID" value="MCS2608984.1"/>
    <property type="molecule type" value="Genomic_DNA"/>
</dbReference>
<dbReference type="GO" id="GO:0003677">
    <property type="term" value="F:DNA binding"/>
    <property type="evidence" value="ECO:0007669"/>
    <property type="project" value="UniProtKB-KW"/>
</dbReference>
<dbReference type="SUPFAM" id="SSF47781">
    <property type="entry name" value="RuvA domain 2-like"/>
    <property type="match status" value="1"/>
</dbReference>
<dbReference type="SMART" id="SM00278">
    <property type="entry name" value="HhH1"/>
    <property type="match status" value="2"/>
</dbReference>
<evidence type="ECO:0000313" key="4">
    <source>
        <dbReference type="Proteomes" id="UP001165542"/>
    </source>
</evidence>